<proteinExistence type="predicted"/>
<dbReference type="GeneID" id="98149999"/>
<gene>
    <name evidence="1" type="ORF">BJX67DRAFT_39732</name>
</gene>
<dbReference type="Proteomes" id="UP001610432">
    <property type="component" value="Unassembled WGS sequence"/>
</dbReference>
<name>A0ABR4LWD5_9EURO</name>
<sequence length="184" mass="20824">MTSGGRSLMEQEQAKCGVRQVFLERRLPCFNFSLTNARFNILLPRETGLNSVNNGLALQLDFKLQISQRQVGLDQSEVQSTTHRGKPGLTIRRYFGTALHGGPCTPSRSVPPVPHSAPKKWVVSCSFRQTILRQQNRRSTEKEEKMCGDDEKVLRPFCPIYICLSKRNLSSECGQIGVRERCKQ</sequence>
<evidence type="ECO:0000313" key="1">
    <source>
        <dbReference type="EMBL" id="KAL2868848.1"/>
    </source>
</evidence>
<dbReference type="EMBL" id="JBFXLQ010000012">
    <property type="protein sequence ID" value="KAL2868848.1"/>
    <property type="molecule type" value="Genomic_DNA"/>
</dbReference>
<dbReference type="RefSeq" id="XP_070887827.1">
    <property type="nucleotide sequence ID" value="XM_071034927.1"/>
</dbReference>
<organism evidence="1 2">
    <name type="scientific">Aspergillus lucknowensis</name>
    <dbReference type="NCBI Taxonomy" id="176173"/>
    <lineage>
        <taxon>Eukaryota</taxon>
        <taxon>Fungi</taxon>
        <taxon>Dikarya</taxon>
        <taxon>Ascomycota</taxon>
        <taxon>Pezizomycotina</taxon>
        <taxon>Eurotiomycetes</taxon>
        <taxon>Eurotiomycetidae</taxon>
        <taxon>Eurotiales</taxon>
        <taxon>Aspergillaceae</taxon>
        <taxon>Aspergillus</taxon>
        <taxon>Aspergillus subgen. Nidulantes</taxon>
    </lineage>
</organism>
<comment type="caution">
    <text evidence="1">The sequence shown here is derived from an EMBL/GenBank/DDBJ whole genome shotgun (WGS) entry which is preliminary data.</text>
</comment>
<keyword evidence="2" id="KW-1185">Reference proteome</keyword>
<accession>A0ABR4LWD5</accession>
<evidence type="ECO:0000313" key="2">
    <source>
        <dbReference type="Proteomes" id="UP001610432"/>
    </source>
</evidence>
<reference evidence="1 2" key="1">
    <citation type="submission" date="2024-07" db="EMBL/GenBank/DDBJ databases">
        <title>Section-level genome sequencing and comparative genomics of Aspergillus sections Usti and Cavernicolus.</title>
        <authorList>
            <consortium name="Lawrence Berkeley National Laboratory"/>
            <person name="Nybo J.L."/>
            <person name="Vesth T.C."/>
            <person name="Theobald S."/>
            <person name="Frisvad J.C."/>
            <person name="Larsen T.O."/>
            <person name="Kjaerboelling I."/>
            <person name="Rothschild-Mancinelli K."/>
            <person name="Lyhne E.K."/>
            <person name="Kogle M.E."/>
            <person name="Barry K."/>
            <person name="Clum A."/>
            <person name="Na H."/>
            <person name="Ledsgaard L."/>
            <person name="Lin J."/>
            <person name="Lipzen A."/>
            <person name="Kuo A."/>
            <person name="Riley R."/>
            <person name="Mondo S."/>
            <person name="Labutti K."/>
            <person name="Haridas S."/>
            <person name="Pangalinan J."/>
            <person name="Salamov A.A."/>
            <person name="Simmons B.A."/>
            <person name="Magnuson J.K."/>
            <person name="Chen J."/>
            <person name="Drula E."/>
            <person name="Henrissat B."/>
            <person name="Wiebenga A."/>
            <person name="Lubbers R.J."/>
            <person name="Gomes A.C."/>
            <person name="Macurrencykelacurrency M.R."/>
            <person name="Stajich J."/>
            <person name="Grigoriev I.V."/>
            <person name="Mortensen U.H."/>
            <person name="De Vries R.P."/>
            <person name="Baker S.E."/>
            <person name="Andersen M.R."/>
        </authorList>
    </citation>
    <scope>NUCLEOTIDE SEQUENCE [LARGE SCALE GENOMIC DNA]</scope>
    <source>
        <strain evidence="1 2">CBS 449.75</strain>
    </source>
</reference>
<protein>
    <submittedName>
        <fullName evidence="1">Uncharacterized protein</fullName>
    </submittedName>
</protein>